<keyword evidence="3" id="KW-1185">Reference proteome</keyword>
<feature type="domain" description="DOG1" evidence="1">
    <location>
        <begin position="6"/>
        <end position="254"/>
    </location>
</feature>
<dbReference type="Proteomes" id="UP000826271">
    <property type="component" value="Unassembled WGS sequence"/>
</dbReference>
<proteinExistence type="predicted"/>
<gene>
    <name evidence="2" type="ORF">BUALT_Bualt10G0135500</name>
</gene>
<sequence>MATSDKNQEHCLYADWMNLQAEELSDLIRHSLNLNSNDAENTSNNDAEVKAVLKKIMQNFHDYSDRRRRLARRDVSAYFCPSWCTTLENSMFWLAGCRPSSYFSLIYALCGSEIDSKLSQFLQAEDGDTMGSGFPHLSASQLSAIDKLQRRTIADEEKLSTQLAMLQQDMADMPLALIARKAGPTYEFDSDVKDAIHRIEIDMFSIMEAAEDLRLNTVKEIIEILAPVQSLEYILAAKKLRLCFKSWAIERDREHGRNLTFE</sequence>
<dbReference type="AlphaFoldDB" id="A0AAV6WXR0"/>
<dbReference type="InterPro" id="IPR051886">
    <property type="entry name" value="Seed_Dev/Stress_Resp_Reg"/>
</dbReference>
<dbReference type="PANTHER" id="PTHR46354:SF28">
    <property type="entry name" value="TRANSCRIPTION FACTOR TGA2-LIKE"/>
    <property type="match status" value="1"/>
</dbReference>
<evidence type="ECO:0000313" key="2">
    <source>
        <dbReference type="EMBL" id="KAG8375776.1"/>
    </source>
</evidence>
<accession>A0AAV6WXR0</accession>
<dbReference type="PROSITE" id="PS51806">
    <property type="entry name" value="DOG1"/>
    <property type="match status" value="1"/>
</dbReference>
<evidence type="ECO:0000313" key="3">
    <source>
        <dbReference type="Proteomes" id="UP000826271"/>
    </source>
</evidence>
<comment type="caution">
    <text evidence="2">The sequence shown here is derived from an EMBL/GenBank/DDBJ whole genome shotgun (WGS) entry which is preliminary data.</text>
</comment>
<organism evidence="2 3">
    <name type="scientific">Buddleja alternifolia</name>
    <dbReference type="NCBI Taxonomy" id="168488"/>
    <lineage>
        <taxon>Eukaryota</taxon>
        <taxon>Viridiplantae</taxon>
        <taxon>Streptophyta</taxon>
        <taxon>Embryophyta</taxon>
        <taxon>Tracheophyta</taxon>
        <taxon>Spermatophyta</taxon>
        <taxon>Magnoliopsida</taxon>
        <taxon>eudicotyledons</taxon>
        <taxon>Gunneridae</taxon>
        <taxon>Pentapetalae</taxon>
        <taxon>asterids</taxon>
        <taxon>lamiids</taxon>
        <taxon>Lamiales</taxon>
        <taxon>Scrophulariaceae</taxon>
        <taxon>Buddlejeae</taxon>
        <taxon>Buddleja</taxon>
    </lineage>
</organism>
<dbReference type="EMBL" id="WHWC01000010">
    <property type="protein sequence ID" value="KAG8375776.1"/>
    <property type="molecule type" value="Genomic_DNA"/>
</dbReference>
<protein>
    <recommendedName>
        <fullName evidence="1">DOG1 domain-containing protein</fullName>
    </recommendedName>
</protein>
<dbReference type="Pfam" id="PF14144">
    <property type="entry name" value="DOG1"/>
    <property type="match status" value="1"/>
</dbReference>
<dbReference type="GO" id="GO:0006351">
    <property type="term" value="P:DNA-templated transcription"/>
    <property type="evidence" value="ECO:0007669"/>
    <property type="project" value="InterPro"/>
</dbReference>
<evidence type="ECO:0000259" key="1">
    <source>
        <dbReference type="PROSITE" id="PS51806"/>
    </source>
</evidence>
<name>A0AAV6WXR0_9LAMI</name>
<dbReference type="PANTHER" id="PTHR46354">
    <property type="entry name" value="DOG1 DOMAIN-CONTAINING PROTEIN"/>
    <property type="match status" value="1"/>
</dbReference>
<dbReference type="InterPro" id="IPR025422">
    <property type="entry name" value="TGA_domain"/>
</dbReference>
<dbReference type="GO" id="GO:0043565">
    <property type="term" value="F:sequence-specific DNA binding"/>
    <property type="evidence" value="ECO:0007669"/>
    <property type="project" value="InterPro"/>
</dbReference>
<reference evidence="2" key="1">
    <citation type="submission" date="2019-10" db="EMBL/GenBank/DDBJ databases">
        <authorList>
            <person name="Zhang R."/>
            <person name="Pan Y."/>
            <person name="Wang J."/>
            <person name="Ma R."/>
            <person name="Yu S."/>
        </authorList>
    </citation>
    <scope>NUCLEOTIDE SEQUENCE</scope>
    <source>
        <strain evidence="2">LA-IB0</strain>
        <tissue evidence="2">Leaf</tissue>
    </source>
</reference>